<keyword evidence="6" id="KW-0805">Transcription regulation</keyword>
<evidence type="ECO:0000256" key="5">
    <source>
        <dbReference type="ARBA" id="ARBA00022833"/>
    </source>
</evidence>
<evidence type="ECO:0000313" key="13">
    <source>
        <dbReference type="Proteomes" id="UP000295252"/>
    </source>
</evidence>
<keyword evidence="9" id="KW-0539">Nucleus</keyword>
<dbReference type="GO" id="GO:0046983">
    <property type="term" value="F:protein dimerization activity"/>
    <property type="evidence" value="ECO:0007669"/>
    <property type="project" value="InterPro"/>
</dbReference>
<accession>A0A068TY97</accession>
<name>A0A068TY97_COFCA</name>
<dbReference type="SMART" id="SM00614">
    <property type="entry name" value="ZnF_BED"/>
    <property type="match status" value="1"/>
</dbReference>
<dbReference type="Gramene" id="CDP00328">
    <property type="protein sequence ID" value="CDP00328"/>
    <property type="gene ID" value="GSCOC_T00032229001"/>
</dbReference>
<comment type="subcellular location">
    <subcellularLocation>
        <location evidence="1">Nucleus</location>
    </subcellularLocation>
</comment>
<evidence type="ECO:0000256" key="3">
    <source>
        <dbReference type="ARBA" id="ARBA00022723"/>
    </source>
</evidence>
<feature type="domain" description="BED-type" evidence="11">
    <location>
        <begin position="105"/>
        <end position="161"/>
    </location>
</feature>
<keyword evidence="8" id="KW-0804">Transcription</keyword>
<evidence type="ECO:0000256" key="9">
    <source>
        <dbReference type="ARBA" id="ARBA00023242"/>
    </source>
</evidence>
<dbReference type="InterPro" id="IPR003656">
    <property type="entry name" value="Znf_BED"/>
</dbReference>
<dbReference type="PhylomeDB" id="A0A068TY97"/>
<keyword evidence="5" id="KW-0862">Zinc</keyword>
<dbReference type="PROSITE" id="PS50808">
    <property type="entry name" value="ZF_BED"/>
    <property type="match status" value="1"/>
</dbReference>
<dbReference type="GO" id="GO:0005634">
    <property type="term" value="C:nucleus"/>
    <property type="evidence" value="ECO:0007669"/>
    <property type="project" value="UniProtKB-SubCell"/>
</dbReference>
<protein>
    <recommendedName>
        <fullName evidence="11">BED-type domain-containing protein</fullName>
    </recommendedName>
</protein>
<dbReference type="InterPro" id="IPR052035">
    <property type="entry name" value="ZnF_BED_domain_contain"/>
</dbReference>
<dbReference type="Proteomes" id="UP000295252">
    <property type="component" value="Chromosome III"/>
</dbReference>
<evidence type="ECO:0000256" key="7">
    <source>
        <dbReference type="ARBA" id="ARBA00023125"/>
    </source>
</evidence>
<evidence type="ECO:0000256" key="6">
    <source>
        <dbReference type="ARBA" id="ARBA00023015"/>
    </source>
</evidence>
<sequence length="748" mass="85068">MARPLLTGLLTGLVLKKIDLICCLGFRHKHNMAMSPQDVSSQLVRSAGDSAGNNNEEELEYSIGDEELGSEEERLEGDTQAAAQTLNQEVGQGDDLDNFRRKKRAKKSAAWIDFKDVEVGFEKTLYSECLHCRVKFKKTKTGTTSSLLRHLKNCAERLKKVKRAEASQHKINFPAADSSSVAHSYLHTGKFDMAAMRESAAEWVLMHEHPFTIVEEDGFNIMMKRGMPEWQKITRTTNKNDCTSVYEREKTKLKNLLKKVKKISLTTDLWKSKNQKIEYMVITGHWIDTHWRLQKRVLNFVHVPPPRPGIAIADAIFKCLMDWGLETKVYTVSVDNASNNDTALRCLKDAFSRNKCLLAKGKLFHVRCCAHILNLLVQDGLSEIQDVVQAIRDSVEYINKTEGRRLIFAEIVKQLRLPGNALLYDCKTRWNSTYEMLAWALKFQEVFPRFKDREPSYDFCPTIEDWKNVEKVCNILQVFWTATHIISGSDYPTSNLYLNEVCRIKVLLDSKANDADYFVRTMVQRMKVKFDKYWGECNLLMSIAAILDPRCKMRVINYCFPLIYPPHEVQLNIDKVRQALYDLYAEYVEIHISGSSDAGASSQVVTNDSVNMTSSGSSSTITHVTGMSEFLSHIATVESVQPQKNELDTYFEDGLLTATEDSALDIVNLDALKWWKSTTKYKILPKMAADILAIPISTVASEATFSAGTRVIDSYRASLAPETVEMLMCAGDWCRKLHGIKKKEKVIM</sequence>
<evidence type="ECO:0000256" key="8">
    <source>
        <dbReference type="ARBA" id="ARBA00023163"/>
    </source>
</evidence>
<keyword evidence="4 10" id="KW-0863">Zinc-finger</keyword>
<dbReference type="InterPro" id="IPR025525">
    <property type="entry name" value="hAT-like_transposase_RNase-H"/>
</dbReference>
<dbReference type="Pfam" id="PF05699">
    <property type="entry name" value="Dimer_Tnp_hAT"/>
    <property type="match status" value="1"/>
</dbReference>
<evidence type="ECO:0000259" key="11">
    <source>
        <dbReference type="PROSITE" id="PS50808"/>
    </source>
</evidence>
<dbReference type="InterPro" id="IPR008906">
    <property type="entry name" value="HATC_C_dom"/>
</dbReference>
<evidence type="ECO:0000256" key="10">
    <source>
        <dbReference type="PROSITE-ProRule" id="PRU00027"/>
    </source>
</evidence>
<proteinExistence type="predicted"/>
<dbReference type="STRING" id="49390.A0A068TY97"/>
<dbReference type="InterPro" id="IPR012337">
    <property type="entry name" value="RNaseH-like_sf"/>
</dbReference>
<keyword evidence="3" id="KW-0479">Metal-binding</keyword>
<dbReference type="OMA" id="HGHNTEA"/>
<dbReference type="EMBL" id="HG739089">
    <property type="protein sequence ID" value="CDP00328.1"/>
    <property type="molecule type" value="Genomic_DNA"/>
</dbReference>
<evidence type="ECO:0000256" key="1">
    <source>
        <dbReference type="ARBA" id="ARBA00004123"/>
    </source>
</evidence>
<dbReference type="SUPFAM" id="SSF53098">
    <property type="entry name" value="Ribonuclease H-like"/>
    <property type="match status" value="1"/>
</dbReference>
<gene>
    <name evidence="12" type="ORF">GSCOC_T00032229001</name>
</gene>
<dbReference type="AlphaFoldDB" id="A0A068TY97"/>
<keyword evidence="13" id="KW-1185">Reference proteome</keyword>
<evidence type="ECO:0000256" key="4">
    <source>
        <dbReference type="ARBA" id="ARBA00022771"/>
    </source>
</evidence>
<dbReference type="Pfam" id="PF14372">
    <property type="entry name" value="hAT-like_RNase-H"/>
    <property type="match status" value="1"/>
</dbReference>
<dbReference type="PANTHER" id="PTHR46481:SF10">
    <property type="entry name" value="ZINC FINGER BED DOMAIN-CONTAINING PROTEIN 39"/>
    <property type="match status" value="1"/>
</dbReference>
<dbReference type="InParanoid" id="A0A068TY97"/>
<dbReference type="GO" id="GO:0003677">
    <property type="term" value="F:DNA binding"/>
    <property type="evidence" value="ECO:0007669"/>
    <property type="project" value="UniProtKB-KW"/>
</dbReference>
<keyword evidence="7" id="KW-0238">DNA-binding</keyword>
<dbReference type="OrthoDB" id="2610923at2759"/>
<dbReference type="PANTHER" id="PTHR46481">
    <property type="entry name" value="ZINC FINGER BED DOMAIN-CONTAINING PROTEIN 4"/>
    <property type="match status" value="1"/>
</dbReference>
<comment type="subunit">
    <text evidence="2">Homodimer.</text>
</comment>
<organism evidence="12 13">
    <name type="scientific">Coffea canephora</name>
    <name type="common">Robusta coffee</name>
    <dbReference type="NCBI Taxonomy" id="49390"/>
    <lineage>
        <taxon>Eukaryota</taxon>
        <taxon>Viridiplantae</taxon>
        <taxon>Streptophyta</taxon>
        <taxon>Embryophyta</taxon>
        <taxon>Tracheophyta</taxon>
        <taxon>Spermatophyta</taxon>
        <taxon>Magnoliopsida</taxon>
        <taxon>eudicotyledons</taxon>
        <taxon>Gunneridae</taxon>
        <taxon>Pentapetalae</taxon>
        <taxon>asterids</taxon>
        <taxon>lamiids</taxon>
        <taxon>Gentianales</taxon>
        <taxon>Rubiaceae</taxon>
        <taxon>Ixoroideae</taxon>
        <taxon>Gardenieae complex</taxon>
        <taxon>Bertiereae - Coffeeae clade</taxon>
        <taxon>Coffeeae</taxon>
        <taxon>Coffea</taxon>
    </lineage>
</organism>
<evidence type="ECO:0000313" key="12">
    <source>
        <dbReference type="EMBL" id="CDP00328.1"/>
    </source>
</evidence>
<reference evidence="13" key="1">
    <citation type="journal article" date="2014" name="Science">
        <title>The coffee genome provides insight into the convergent evolution of caffeine biosynthesis.</title>
        <authorList>
            <person name="Denoeud F."/>
            <person name="Carretero-Paulet L."/>
            <person name="Dereeper A."/>
            <person name="Droc G."/>
            <person name="Guyot R."/>
            <person name="Pietrella M."/>
            <person name="Zheng C."/>
            <person name="Alberti A."/>
            <person name="Anthony F."/>
            <person name="Aprea G."/>
            <person name="Aury J.M."/>
            <person name="Bento P."/>
            <person name="Bernard M."/>
            <person name="Bocs S."/>
            <person name="Campa C."/>
            <person name="Cenci A."/>
            <person name="Combes M.C."/>
            <person name="Crouzillat D."/>
            <person name="Da Silva C."/>
            <person name="Daddiego L."/>
            <person name="De Bellis F."/>
            <person name="Dussert S."/>
            <person name="Garsmeur O."/>
            <person name="Gayraud T."/>
            <person name="Guignon V."/>
            <person name="Jahn K."/>
            <person name="Jamilloux V."/>
            <person name="Joet T."/>
            <person name="Labadie K."/>
            <person name="Lan T."/>
            <person name="Leclercq J."/>
            <person name="Lepelley M."/>
            <person name="Leroy T."/>
            <person name="Li L.T."/>
            <person name="Librado P."/>
            <person name="Lopez L."/>
            <person name="Munoz A."/>
            <person name="Noel B."/>
            <person name="Pallavicini A."/>
            <person name="Perrotta G."/>
            <person name="Poncet V."/>
            <person name="Pot D."/>
            <person name="Priyono X."/>
            <person name="Rigoreau M."/>
            <person name="Rouard M."/>
            <person name="Rozas J."/>
            <person name="Tranchant-Dubreuil C."/>
            <person name="VanBuren R."/>
            <person name="Zhang Q."/>
            <person name="Andrade A.C."/>
            <person name="Argout X."/>
            <person name="Bertrand B."/>
            <person name="de Kochko A."/>
            <person name="Graziosi G."/>
            <person name="Henry R.J."/>
            <person name="Jayarama X."/>
            <person name="Ming R."/>
            <person name="Nagai C."/>
            <person name="Rounsley S."/>
            <person name="Sankoff D."/>
            <person name="Giuliano G."/>
            <person name="Albert V.A."/>
            <person name="Wincker P."/>
            <person name="Lashermes P."/>
        </authorList>
    </citation>
    <scope>NUCLEOTIDE SEQUENCE [LARGE SCALE GENOMIC DNA]</scope>
    <source>
        <strain evidence="13">cv. DH200-94</strain>
    </source>
</reference>
<dbReference type="GO" id="GO:0008270">
    <property type="term" value="F:zinc ion binding"/>
    <property type="evidence" value="ECO:0007669"/>
    <property type="project" value="UniProtKB-KW"/>
</dbReference>
<evidence type="ECO:0000256" key="2">
    <source>
        <dbReference type="ARBA" id="ARBA00011738"/>
    </source>
</evidence>